<dbReference type="Pfam" id="PF00528">
    <property type="entry name" value="BPD_transp_1"/>
    <property type="match status" value="1"/>
</dbReference>
<dbReference type="GO" id="GO:0005524">
    <property type="term" value="F:ATP binding"/>
    <property type="evidence" value="ECO:0007669"/>
    <property type="project" value="UniProtKB-KW"/>
</dbReference>
<evidence type="ECO:0000259" key="9">
    <source>
        <dbReference type="PROSITE" id="PS50928"/>
    </source>
</evidence>
<keyword evidence="10" id="KW-0547">Nucleotide-binding</keyword>
<comment type="similarity">
    <text evidence="7">Belongs to the binding-protein-dependent transport system permease family.</text>
</comment>
<name>A0A2V5JA78_9MICC</name>
<evidence type="ECO:0000256" key="5">
    <source>
        <dbReference type="ARBA" id="ARBA00022989"/>
    </source>
</evidence>
<dbReference type="Proteomes" id="UP000247980">
    <property type="component" value="Unassembled WGS sequence"/>
</dbReference>
<keyword evidence="6 7" id="KW-0472">Membrane</keyword>
<feature type="transmembrane region" description="Helical" evidence="7">
    <location>
        <begin position="41"/>
        <end position="60"/>
    </location>
</feature>
<evidence type="ECO:0000313" key="11">
    <source>
        <dbReference type="Proteomes" id="UP000247980"/>
    </source>
</evidence>
<dbReference type="SUPFAM" id="SSF161098">
    <property type="entry name" value="MetI-like"/>
    <property type="match status" value="1"/>
</dbReference>
<evidence type="ECO:0000313" key="10">
    <source>
        <dbReference type="EMBL" id="PYI40200.1"/>
    </source>
</evidence>
<keyword evidence="4 7" id="KW-0812">Transmembrane</keyword>
<keyword evidence="11" id="KW-1185">Reference proteome</keyword>
<evidence type="ECO:0000256" key="1">
    <source>
        <dbReference type="ARBA" id="ARBA00004651"/>
    </source>
</evidence>
<feature type="domain" description="ABC transmembrane type-1" evidence="9">
    <location>
        <begin position="100"/>
        <end position="314"/>
    </location>
</feature>
<feature type="transmembrane region" description="Helical" evidence="7">
    <location>
        <begin position="104"/>
        <end position="125"/>
    </location>
</feature>
<dbReference type="GO" id="GO:0005886">
    <property type="term" value="C:plasma membrane"/>
    <property type="evidence" value="ECO:0007669"/>
    <property type="project" value="UniProtKB-SubCell"/>
</dbReference>
<evidence type="ECO:0000256" key="8">
    <source>
        <dbReference type="SAM" id="MobiDB-lite"/>
    </source>
</evidence>
<comment type="caution">
    <text evidence="10">The sequence shown here is derived from an EMBL/GenBank/DDBJ whole genome shotgun (WGS) entry which is preliminary data.</text>
</comment>
<evidence type="ECO:0000256" key="3">
    <source>
        <dbReference type="ARBA" id="ARBA00022475"/>
    </source>
</evidence>
<organism evidence="10 11">
    <name type="scientific">Arthrobacter psychrolactophilus</name>
    <dbReference type="NCBI Taxonomy" id="92442"/>
    <lineage>
        <taxon>Bacteria</taxon>
        <taxon>Bacillati</taxon>
        <taxon>Actinomycetota</taxon>
        <taxon>Actinomycetes</taxon>
        <taxon>Micrococcales</taxon>
        <taxon>Micrococcaceae</taxon>
        <taxon>Arthrobacter</taxon>
    </lineage>
</organism>
<evidence type="ECO:0000256" key="6">
    <source>
        <dbReference type="ARBA" id="ARBA00023136"/>
    </source>
</evidence>
<dbReference type="PANTHER" id="PTHR43227">
    <property type="entry name" value="BLL4140 PROTEIN"/>
    <property type="match status" value="1"/>
</dbReference>
<feature type="region of interest" description="Disordered" evidence="8">
    <location>
        <begin position="1"/>
        <end position="21"/>
    </location>
</feature>
<evidence type="ECO:0000256" key="2">
    <source>
        <dbReference type="ARBA" id="ARBA00022448"/>
    </source>
</evidence>
<keyword evidence="3" id="KW-1003">Cell membrane</keyword>
<dbReference type="PROSITE" id="PS50928">
    <property type="entry name" value="ABC_TM1"/>
    <property type="match status" value="1"/>
</dbReference>
<dbReference type="InterPro" id="IPR050809">
    <property type="entry name" value="UgpAE/MalFG_permease"/>
</dbReference>
<dbReference type="RefSeq" id="WP_110483525.1">
    <property type="nucleotide sequence ID" value="NZ_QJVC01000001.1"/>
</dbReference>
<protein>
    <submittedName>
        <fullName evidence="10">Polysaccharide ABC transporter ATP-binding protein</fullName>
    </submittedName>
</protein>
<dbReference type="AlphaFoldDB" id="A0A2V5JA78"/>
<dbReference type="PANTHER" id="PTHR43227:SF11">
    <property type="entry name" value="BLL4140 PROTEIN"/>
    <property type="match status" value="1"/>
</dbReference>
<keyword evidence="2 7" id="KW-0813">Transport</keyword>
<evidence type="ECO:0000256" key="4">
    <source>
        <dbReference type="ARBA" id="ARBA00022692"/>
    </source>
</evidence>
<accession>A0A2V5JA78</accession>
<proteinExistence type="inferred from homology"/>
<feature type="compositionally biased region" description="Basic and acidic residues" evidence="8">
    <location>
        <begin position="8"/>
        <end position="21"/>
    </location>
</feature>
<feature type="transmembrane region" description="Helical" evidence="7">
    <location>
        <begin position="146"/>
        <end position="166"/>
    </location>
</feature>
<dbReference type="OrthoDB" id="9785836at2"/>
<reference evidence="10 11" key="1">
    <citation type="submission" date="2018-05" db="EMBL/GenBank/DDBJ databases">
        <title>Genetic diversity of glacier-inhabiting Cryobacterium bacteria in China and description of Cryobacterium mengkeensis sp. nov. and Arthrobacter glacialis sp. nov.</title>
        <authorList>
            <person name="Liu Q."/>
            <person name="Xin Y.-H."/>
        </authorList>
    </citation>
    <scope>NUCLEOTIDE SEQUENCE [LARGE SCALE GENOMIC DNA]</scope>
    <source>
        <strain evidence="10 11">B7</strain>
    </source>
</reference>
<dbReference type="InterPro" id="IPR000515">
    <property type="entry name" value="MetI-like"/>
</dbReference>
<dbReference type="InterPro" id="IPR035906">
    <property type="entry name" value="MetI-like_sf"/>
</dbReference>
<sequence>MTSTLTKETSRPAETARRGKEKPEVRIGLGLKARLRRDKSMILMTLPAILLLALFAYVPIMGNVVAFQDYSPFVGIANSPWVGLDNFARVLSDGNFWVAVRNTLVITAFQLIFFFPIPIALAILLNSLVSPALRATIQAVVYLPHFFSWVLVVAVFQQILGGAGLLNQQLLANGWQGLDIMTNPDTFLFLITSQSIWKDAGWGMIVFLAALNAIDPSQYEAAAVDGANRWSRMWHVTLPGLRPVIILLLILRLGDSLSVGFEQLILQRDAVGAGASEVLDTFVYFTGVQNGDWSYAAAAGLIKGVVSLTLILGANKVAHLFGEAGVYSKS</sequence>
<dbReference type="Gene3D" id="1.10.3720.10">
    <property type="entry name" value="MetI-like"/>
    <property type="match status" value="1"/>
</dbReference>
<keyword evidence="5 7" id="KW-1133">Transmembrane helix</keyword>
<comment type="subcellular location">
    <subcellularLocation>
        <location evidence="1 7">Cell membrane</location>
        <topology evidence="1 7">Multi-pass membrane protein</topology>
    </subcellularLocation>
</comment>
<dbReference type="EMBL" id="QJVC01000001">
    <property type="protein sequence ID" value="PYI40200.1"/>
    <property type="molecule type" value="Genomic_DNA"/>
</dbReference>
<dbReference type="GO" id="GO:0055085">
    <property type="term" value="P:transmembrane transport"/>
    <property type="evidence" value="ECO:0007669"/>
    <property type="project" value="InterPro"/>
</dbReference>
<dbReference type="CDD" id="cd06261">
    <property type="entry name" value="TM_PBP2"/>
    <property type="match status" value="1"/>
</dbReference>
<evidence type="ECO:0000256" key="7">
    <source>
        <dbReference type="RuleBase" id="RU363032"/>
    </source>
</evidence>
<keyword evidence="10" id="KW-0067">ATP-binding</keyword>
<gene>
    <name evidence="10" type="ORF">CVS30_01395</name>
</gene>